<dbReference type="SUPFAM" id="SSF49562">
    <property type="entry name" value="C2 domain (Calcium/lipid-binding domain, CaLB)"/>
    <property type="match status" value="1"/>
</dbReference>
<gene>
    <name evidence="3" type="ORF">SCODWIG_02364</name>
</gene>
<reference evidence="4" key="1">
    <citation type="submission" date="2018-06" db="EMBL/GenBank/DDBJ databases">
        <authorList>
            <person name="Guldener U."/>
        </authorList>
    </citation>
    <scope>NUCLEOTIDE SEQUENCE [LARGE SCALE GENOMIC DNA]</scope>
    <source>
        <strain evidence="4">UTAD17</strain>
    </source>
</reference>
<dbReference type="VEuPathDB" id="FungiDB:SCODWIG_02364"/>
<evidence type="ECO:0000313" key="3">
    <source>
        <dbReference type="EMBL" id="SSD60603.1"/>
    </source>
</evidence>
<dbReference type="EMBL" id="UFAJ01000398">
    <property type="protein sequence ID" value="SSD60603.1"/>
    <property type="molecule type" value="Genomic_DNA"/>
</dbReference>
<accession>A0A376B7F1</accession>
<feature type="compositionally biased region" description="Basic and acidic residues" evidence="1">
    <location>
        <begin position="403"/>
        <end position="417"/>
    </location>
</feature>
<feature type="region of interest" description="Disordered" evidence="1">
    <location>
        <begin position="356"/>
        <end position="459"/>
    </location>
</feature>
<dbReference type="PANTHER" id="PTHR47052:SF3">
    <property type="entry name" value="INGRESSION PROTEIN 1"/>
    <property type="match status" value="1"/>
</dbReference>
<dbReference type="PANTHER" id="PTHR47052">
    <property type="entry name" value="CONSERVED SERINE PROLINE-RICH PROTEIN (AFU_ORTHOLOGUE AFUA_2G01790)"/>
    <property type="match status" value="1"/>
</dbReference>
<evidence type="ECO:0000313" key="4">
    <source>
        <dbReference type="Proteomes" id="UP000262825"/>
    </source>
</evidence>
<name>A0A376B7F1_9ASCO</name>
<sequence>MSSFDNTFVGVYGTLIAFVHRGKDLNNVRKLDKQSPFIILRIAHMTARSKVCFRGGQTPTWNFLAEFEITPDVKPLMTLEVYHETEDAPKPIGKTTLDFTTAIFSDEKDGDDRWVEIYNGSEFAGKIYLELSFKPKDPEEMNGKAGKNILDEIDKFEQSVASRELPPLPTDDECASMSNPRLKPYVHGSRYVEPHSPKPPIDLVRDKTSPKYLDNGRLVSVTPSKNTSPFTYSDDEDDAEHEDGKEYNGNVRFSPDQFKNTSSTNGSSTNTTVTTSEPLFAKLKEIKDKMFSFKNPNSDAESSMSRSAVSSGKVNFEELEKAVGVARARDDTNSSVYRPYHVDDSDDEDERFNIINRARSRASSTSSINHDRKFTERSMADAYSASVSPSRRSGYYGISPTRDISERSSIKPPEIKQLKLSPNRKVTAEVNAYRRLQSESPTRNNTNSPRRRPPPPQFR</sequence>
<feature type="compositionally biased region" description="Low complexity" evidence="1">
    <location>
        <begin position="356"/>
        <end position="368"/>
    </location>
</feature>
<organism evidence="3 4">
    <name type="scientific">Saccharomycodes ludwigii</name>
    <dbReference type="NCBI Taxonomy" id="36035"/>
    <lineage>
        <taxon>Eukaryota</taxon>
        <taxon>Fungi</taxon>
        <taxon>Dikarya</taxon>
        <taxon>Ascomycota</taxon>
        <taxon>Saccharomycotina</taxon>
        <taxon>Saccharomycetes</taxon>
        <taxon>Saccharomycodales</taxon>
        <taxon>Saccharomycodaceae</taxon>
        <taxon>Saccharomycodes</taxon>
    </lineage>
</organism>
<dbReference type="SMART" id="SM00239">
    <property type="entry name" value="C2"/>
    <property type="match status" value="1"/>
</dbReference>
<dbReference type="InterPro" id="IPR000008">
    <property type="entry name" value="C2_dom"/>
</dbReference>
<dbReference type="InterPro" id="IPR052981">
    <property type="entry name" value="Ingression_C2_domain"/>
</dbReference>
<dbReference type="InterPro" id="IPR035892">
    <property type="entry name" value="C2_domain_sf"/>
</dbReference>
<dbReference type="Pfam" id="PF00168">
    <property type="entry name" value="C2"/>
    <property type="match status" value="1"/>
</dbReference>
<dbReference type="AlphaFoldDB" id="A0A376B7F1"/>
<feature type="region of interest" description="Disordered" evidence="1">
    <location>
        <begin position="294"/>
        <end position="313"/>
    </location>
</feature>
<feature type="compositionally biased region" description="Low complexity" evidence="1">
    <location>
        <begin position="298"/>
        <end position="311"/>
    </location>
</feature>
<evidence type="ECO:0000256" key="1">
    <source>
        <dbReference type="SAM" id="MobiDB-lite"/>
    </source>
</evidence>
<feature type="region of interest" description="Disordered" evidence="1">
    <location>
        <begin position="188"/>
        <end position="276"/>
    </location>
</feature>
<dbReference type="Proteomes" id="UP000262825">
    <property type="component" value="Unassembled WGS sequence"/>
</dbReference>
<feature type="compositionally biased region" description="Low complexity" evidence="1">
    <location>
        <begin position="260"/>
        <end position="276"/>
    </location>
</feature>
<protein>
    <recommendedName>
        <fullName evidence="2">C2 domain-containing protein</fullName>
    </recommendedName>
</protein>
<dbReference type="PROSITE" id="PS50004">
    <property type="entry name" value="C2"/>
    <property type="match status" value="1"/>
</dbReference>
<keyword evidence="4" id="KW-1185">Reference proteome</keyword>
<evidence type="ECO:0000259" key="2">
    <source>
        <dbReference type="PROSITE" id="PS50004"/>
    </source>
</evidence>
<proteinExistence type="predicted"/>
<dbReference type="Gene3D" id="2.60.40.150">
    <property type="entry name" value="C2 domain"/>
    <property type="match status" value="1"/>
</dbReference>
<feature type="compositionally biased region" description="Basic and acidic residues" evidence="1">
    <location>
        <begin position="369"/>
        <end position="379"/>
    </location>
</feature>
<feature type="compositionally biased region" description="Polar residues" evidence="1">
    <location>
        <begin position="221"/>
        <end position="231"/>
    </location>
</feature>
<feature type="domain" description="C2" evidence="2">
    <location>
        <begin position="1"/>
        <end position="115"/>
    </location>
</feature>